<evidence type="ECO:0000313" key="9">
    <source>
        <dbReference type="Proteomes" id="UP000449547"/>
    </source>
</evidence>
<dbReference type="PANTHER" id="PTHR43303">
    <property type="entry name" value="NADPH DEHYDROGENASE C23G7.10C-RELATED"/>
    <property type="match status" value="1"/>
</dbReference>
<feature type="region of interest" description="Disordered" evidence="6">
    <location>
        <begin position="1"/>
        <end position="38"/>
    </location>
</feature>
<dbReference type="InterPro" id="IPR001155">
    <property type="entry name" value="OxRdtase_FMN_N"/>
</dbReference>
<keyword evidence="2" id="KW-0285">Flavoprotein</keyword>
<accession>A0A642UN71</accession>
<organism evidence="8 9">
    <name type="scientific">Diutina rugosa</name>
    <name type="common">Yeast</name>
    <name type="synonym">Candida rugosa</name>
    <dbReference type="NCBI Taxonomy" id="5481"/>
    <lineage>
        <taxon>Eukaryota</taxon>
        <taxon>Fungi</taxon>
        <taxon>Dikarya</taxon>
        <taxon>Ascomycota</taxon>
        <taxon>Saccharomycotina</taxon>
        <taxon>Pichiomycetes</taxon>
        <taxon>Debaryomycetaceae</taxon>
        <taxon>Diutina</taxon>
    </lineage>
</organism>
<evidence type="ECO:0000256" key="4">
    <source>
        <dbReference type="ARBA" id="ARBA00022857"/>
    </source>
</evidence>
<dbReference type="PANTHER" id="PTHR43303:SF4">
    <property type="entry name" value="NADPH DEHYDROGENASE C23G7.10C-RELATED"/>
    <property type="match status" value="1"/>
</dbReference>
<protein>
    <recommendedName>
        <fullName evidence="7">NADH:flavin oxidoreductase/NADH oxidase N-terminal domain-containing protein</fullName>
    </recommendedName>
</protein>
<reference evidence="8 9" key="1">
    <citation type="submission" date="2019-07" db="EMBL/GenBank/DDBJ databases">
        <title>Genome assembly of two rare yeast pathogens: Diutina rugosa and Trichomonascus ciferrii.</title>
        <authorList>
            <person name="Mixao V."/>
            <person name="Saus E."/>
            <person name="Hansen A."/>
            <person name="Lass-Flor C."/>
            <person name="Gabaldon T."/>
        </authorList>
    </citation>
    <scope>NUCLEOTIDE SEQUENCE [LARGE SCALE GENOMIC DNA]</scope>
    <source>
        <strain evidence="8 9">CBS 613</strain>
    </source>
</reference>
<dbReference type="GO" id="GO:0050661">
    <property type="term" value="F:NADP binding"/>
    <property type="evidence" value="ECO:0007669"/>
    <property type="project" value="InterPro"/>
</dbReference>
<dbReference type="OrthoDB" id="72788at2759"/>
<comment type="cofactor">
    <cofactor evidence="1">
        <name>FMN</name>
        <dbReference type="ChEBI" id="CHEBI:58210"/>
    </cofactor>
</comment>
<dbReference type="EMBL" id="SWFT01000146">
    <property type="protein sequence ID" value="KAA8898404.1"/>
    <property type="molecule type" value="Genomic_DNA"/>
</dbReference>
<name>A0A642UN71_DIURU</name>
<evidence type="ECO:0000313" key="8">
    <source>
        <dbReference type="EMBL" id="KAA8898404.1"/>
    </source>
</evidence>
<dbReference type="GO" id="GO:0003959">
    <property type="term" value="F:NADPH dehydrogenase activity"/>
    <property type="evidence" value="ECO:0007669"/>
    <property type="project" value="InterPro"/>
</dbReference>
<dbReference type="GO" id="GO:0010181">
    <property type="term" value="F:FMN binding"/>
    <property type="evidence" value="ECO:0007669"/>
    <property type="project" value="InterPro"/>
</dbReference>
<proteinExistence type="predicted"/>
<dbReference type="GeneID" id="54783339"/>
<dbReference type="Pfam" id="PF00724">
    <property type="entry name" value="Oxidored_FMN"/>
    <property type="match status" value="1"/>
</dbReference>
<dbReference type="SUPFAM" id="SSF51395">
    <property type="entry name" value="FMN-linked oxidoreductases"/>
    <property type="match status" value="1"/>
</dbReference>
<dbReference type="VEuPathDB" id="FungiDB:DIURU_004688"/>
<dbReference type="Proteomes" id="UP000449547">
    <property type="component" value="Unassembled WGS sequence"/>
</dbReference>
<dbReference type="Gene3D" id="3.20.20.70">
    <property type="entry name" value="Aldolase class I"/>
    <property type="match status" value="1"/>
</dbReference>
<evidence type="ECO:0000256" key="1">
    <source>
        <dbReference type="ARBA" id="ARBA00001917"/>
    </source>
</evidence>
<dbReference type="InterPro" id="IPR013785">
    <property type="entry name" value="Aldolase_TIM"/>
</dbReference>
<dbReference type="AlphaFoldDB" id="A0A642UN71"/>
<keyword evidence="4" id="KW-0521">NADP</keyword>
<dbReference type="OMA" id="EVRWANQ"/>
<dbReference type="InterPro" id="IPR044152">
    <property type="entry name" value="YqjM-like"/>
</dbReference>
<keyword evidence="5" id="KW-0560">Oxidoreductase</keyword>
<dbReference type="CDD" id="cd02932">
    <property type="entry name" value="OYE_YqiM_FMN"/>
    <property type="match status" value="1"/>
</dbReference>
<comment type="caution">
    <text evidence="8">The sequence shown here is derived from an EMBL/GenBank/DDBJ whole genome shotgun (WGS) entry which is preliminary data.</text>
</comment>
<evidence type="ECO:0000256" key="5">
    <source>
        <dbReference type="ARBA" id="ARBA00023002"/>
    </source>
</evidence>
<sequence>MSANTPVKTAPEVNFFLPAPDKQTGTADAPEDGKPLPKAFQPIEIKGVRYANRLGVSPMCMYSGVDGKMTPYHLIHYSAFSLRGAYPIVEATSVSPEGGLSPQDLAIYNDEQAESFRPVVDFAHAQKQIIGIQLAHGGRKASGQPPYIHLEQMADESVGGWPSKIVAPSAEPFRKHGNYPTPNALTKEGIHRIIKDFRDAAKRAVNVGFDFVEIHGAHGYLINEFLSSTSNHRTDEYGGSFDNRIRFLLEVIDAVREGLGDKVDKVPVWLRISASENSPAPGAWTIDDSVELAKRIVGKVDVLDTSSGGNNSVQFRRSDHKNEENLPVHVPWARAVKKALGDKLLVACVGDLYDAEQVNGYLEQGWFDFALVGKHFLYNPGLVIEWADKLGVKIEIPPQYRWGKYMQINQIIELIKRSEEAENAENGKA</sequence>
<keyword evidence="9" id="KW-1185">Reference proteome</keyword>
<dbReference type="RefSeq" id="XP_034010525.1">
    <property type="nucleotide sequence ID" value="XM_034157588.1"/>
</dbReference>
<feature type="domain" description="NADH:flavin oxidoreductase/NADH oxidase N-terminal" evidence="7">
    <location>
        <begin position="40"/>
        <end position="384"/>
    </location>
</feature>
<evidence type="ECO:0000259" key="7">
    <source>
        <dbReference type="Pfam" id="PF00724"/>
    </source>
</evidence>
<evidence type="ECO:0000256" key="6">
    <source>
        <dbReference type="SAM" id="MobiDB-lite"/>
    </source>
</evidence>
<keyword evidence="3" id="KW-0288">FMN</keyword>
<evidence type="ECO:0000256" key="2">
    <source>
        <dbReference type="ARBA" id="ARBA00022630"/>
    </source>
</evidence>
<evidence type="ECO:0000256" key="3">
    <source>
        <dbReference type="ARBA" id="ARBA00022643"/>
    </source>
</evidence>
<gene>
    <name evidence="8" type="ORF">DIURU_004688</name>
</gene>